<evidence type="ECO:0000313" key="2">
    <source>
        <dbReference type="Proteomes" id="UP000014523"/>
    </source>
</evidence>
<dbReference type="EMBL" id="ATGG01000051">
    <property type="protein sequence ID" value="EPF71639.1"/>
    <property type="molecule type" value="Genomic_DNA"/>
</dbReference>
<reference evidence="1 2" key="1">
    <citation type="submission" date="2013-06" db="EMBL/GenBank/DDBJ databases">
        <title>The Genome Sequence of Acinetobacter gyllenbergii CIP 110306.</title>
        <authorList>
            <consortium name="The Broad Institute Genome Sequencing Platform"/>
            <consortium name="The Broad Institute Genome Sequencing Center for Infectious Disease"/>
            <person name="Cerqueira G."/>
            <person name="Feldgarden M."/>
            <person name="Courvalin P."/>
            <person name="Perichon B."/>
            <person name="Grillot-Courvalin C."/>
            <person name="Clermont D."/>
            <person name="Rocha E."/>
            <person name="Yoon E.-J."/>
            <person name="Nemec A."/>
            <person name="Young S.K."/>
            <person name="Zeng Q."/>
            <person name="Gargeya S."/>
            <person name="Fitzgerald M."/>
            <person name="Abouelleil A."/>
            <person name="Alvarado L."/>
            <person name="Berlin A.M."/>
            <person name="Chapman S.B."/>
            <person name="Dewar J."/>
            <person name="Goldberg J."/>
            <person name="Griggs A."/>
            <person name="Gujja S."/>
            <person name="Hansen M."/>
            <person name="Howarth C."/>
            <person name="Imamovic A."/>
            <person name="Larimer J."/>
            <person name="McCowan C."/>
            <person name="Murphy C."/>
            <person name="Pearson M."/>
            <person name="Priest M."/>
            <person name="Roberts A."/>
            <person name="Saif S."/>
            <person name="Shea T."/>
            <person name="Sykes S."/>
            <person name="Wortman J."/>
            <person name="Nusbaum C."/>
            <person name="Birren B."/>
        </authorList>
    </citation>
    <scope>NUCLEOTIDE SEQUENCE [LARGE SCALE GENOMIC DNA]</scope>
    <source>
        <strain evidence="1 2">CIP 110306</strain>
    </source>
</reference>
<comment type="caution">
    <text evidence="1">The sequence shown here is derived from an EMBL/GenBank/DDBJ whole genome shotgun (WGS) entry which is preliminary data.</text>
</comment>
<evidence type="ECO:0008006" key="3">
    <source>
        <dbReference type="Google" id="ProtNLM"/>
    </source>
</evidence>
<proteinExistence type="predicted"/>
<evidence type="ECO:0000313" key="1">
    <source>
        <dbReference type="EMBL" id="EPF71639.1"/>
    </source>
</evidence>
<dbReference type="AlphaFoldDB" id="A0A829HC52"/>
<dbReference type="Proteomes" id="UP000014523">
    <property type="component" value="Unassembled WGS sequence"/>
</dbReference>
<organism evidence="1 2">
    <name type="scientific">Acinetobacter gyllenbergii CIP 110306 = MTCC 11365</name>
    <dbReference type="NCBI Taxonomy" id="1217657"/>
    <lineage>
        <taxon>Bacteria</taxon>
        <taxon>Pseudomonadati</taxon>
        <taxon>Pseudomonadota</taxon>
        <taxon>Gammaproteobacteria</taxon>
        <taxon>Moraxellales</taxon>
        <taxon>Moraxellaceae</taxon>
        <taxon>Acinetobacter</taxon>
    </lineage>
</organism>
<dbReference type="RefSeq" id="WP_016542874.1">
    <property type="nucleotide sequence ID" value="NZ_ASQH01000021.1"/>
</dbReference>
<protein>
    <recommendedName>
        <fullName evidence="3">Lipoprotein</fullName>
    </recommendedName>
</protein>
<name>A0A829HC52_9GAMM</name>
<gene>
    <name evidence="1" type="ORF">F957_03825</name>
</gene>
<dbReference type="PROSITE" id="PS51257">
    <property type="entry name" value="PROKAR_LIPOPROTEIN"/>
    <property type="match status" value="1"/>
</dbReference>
<keyword evidence="2" id="KW-1185">Reference proteome</keyword>
<sequence length="143" mass="16064">MCVSKFGLSIAIISLLIGCSHRVYEQPSDKYPFEAKMKELLGDDLQIVNSLSKSEVEISSFDLPKKTNEIDRVLKQLQRDGWVLKGKGIGVDTYCLGRNNKINIVVPISKGVYDYKGGQLNITDYSIDGISYSYNKWGLDMCE</sequence>
<accession>A0A829HC52</accession>